<evidence type="ECO:0000313" key="3">
    <source>
        <dbReference type="Proteomes" id="UP000241885"/>
    </source>
</evidence>
<dbReference type="Pfam" id="PF16510">
    <property type="entry name" value="P22_portal"/>
    <property type="match status" value="1"/>
</dbReference>
<dbReference type="Proteomes" id="UP000241885">
    <property type="component" value="Chromosome"/>
</dbReference>
<dbReference type="InterPro" id="IPR032427">
    <property type="entry name" value="P22_portal"/>
</dbReference>
<keyword evidence="1" id="KW-0175">Coiled coil</keyword>
<dbReference type="KEGG" id="tak:Tharo_2121"/>
<dbReference type="AlphaFoldDB" id="A0A2R4BP72"/>
<organism evidence="2 3">
    <name type="scientific">Thauera aromatica K172</name>
    <dbReference type="NCBI Taxonomy" id="44139"/>
    <lineage>
        <taxon>Bacteria</taxon>
        <taxon>Pseudomonadati</taxon>
        <taxon>Pseudomonadota</taxon>
        <taxon>Betaproteobacteria</taxon>
        <taxon>Rhodocyclales</taxon>
        <taxon>Zoogloeaceae</taxon>
        <taxon>Thauera</taxon>
    </lineage>
</organism>
<reference evidence="2 3" key="1">
    <citation type="submission" date="2018-03" db="EMBL/GenBank/DDBJ databases">
        <title>Complete genome sequence of Thauera aromatica, a model organism for studying aromatic compound degradation under denitrifying conditions.</title>
        <authorList>
            <person name="Lo H.-Y."/>
            <person name="Goris T."/>
            <person name="Boll M."/>
            <person name="Mueller J.A."/>
        </authorList>
    </citation>
    <scope>NUCLEOTIDE SEQUENCE [LARGE SCALE GENOMIC DNA]</scope>
    <source>
        <strain evidence="2 3">K172</strain>
    </source>
</reference>
<accession>A0A2R4BP72</accession>
<dbReference type="RefSeq" id="WP_107221183.1">
    <property type="nucleotide sequence ID" value="NZ_CP028339.1"/>
</dbReference>
<name>A0A2R4BP72_THAAR</name>
<evidence type="ECO:0000256" key="1">
    <source>
        <dbReference type="SAM" id="Coils"/>
    </source>
</evidence>
<gene>
    <name evidence="2" type="ORF">Tharo_2121</name>
</gene>
<dbReference type="OrthoDB" id="8564969at2"/>
<feature type="coiled-coil region" evidence="1">
    <location>
        <begin position="600"/>
        <end position="627"/>
    </location>
</feature>
<proteinExistence type="predicted"/>
<dbReference type="EMBL" id="CP028339">
    <property type="protein sequence ID" value="AVR89024.1"/>
    <property type="molecule type" value="Genomic_DNA"/>
</dbReference>
<keyword evidence="3" id="KW-1185">Reference proteome</keyword>
<evidence type="ECO:0000313" key="2">
    <source>
        <dbReference type="EMBL" id="AVR89024.1"/>
    </source>
</evidence>
<protein>
    <submittedName>
        <fullName evidence="2">Phage protein</fullName>
    </submittedName>
</protein>
<sequence>MQRDERTPDTSGLTDLQYREIVNQIRLQPAWRAESDRACSFYDGNQLGADEVAELEARGMAPIIINQIKPLVNSVLGLEAKTRSDWRVVADRDEQQEMAEALSAKLMEAERETLADQACSEAFAGQIKAGLGWVHVTRNADPFGYDYRVEAVDRSEIWWDWQARKPDLADARYLVRERWYPTESLVAYFPGEADMIRAVGSGWAPEWMDLAKTDERMMRAYDSEHRSGWLEQEWRNTDSGLVCLREIWYRVPVRAKVIKLPDGRVAEFDKKNPLHALAAAEGLATVREAVFTKLRVSLWVGPHKLQDEDYGSNHLPYVPFWGYREDRSRVPYGVVRDLIPLQKEINARRQKLQWLLASKRVMVDSDALDRNYNDFTDLADEIARPDAVVVLDPGRRNANGINVETDLNLTAQQFQVMTEAGEAMQKVAGIYNAMLGATDGAKSGTAIQGLVEQGNTMQAEITDNYRFARRLVGQRLLELVTQDLAGVEVTIDAGEEGKPRPVTLNRPMVDALTGLEYRENDVSKALVKVALNDVPSTPAYRAQAMTMVAEVIKGLPPQLQAPLVPYFLESTELPKRREMADLVRKVLGLGEDGQQPDPEKVQMAQMLEQLQAALADARAKLQSKDAELQIKAGELAVKEQAQQVAAEKAAAEVAKLRADTLQTRAATAGQAMAITQHP</sequence>